<evidence type="ECO:0000313" key="3">
    <source>
        <dbReference type="EMBL" id="KAF2094201.1"/>
    </source>
</evidence>
<comment type="subcellular location">
    <subcellularLocation>
        <location evidence="1">Nucleus</location>
    </subcellularLocation>
</comment>
<accession>A0A9P4I9G1</accession>
<organism evidence="3 4">
    <name type="scientific">Rhizodiscina lignyota</name>
    <dbReference type="NCBI Taxonomy" id="1504668"/>
    <lineage>
        <taxon>Eukaryota</taxon>
        <taxon>Fungi</taxon>
        <taxon>Dikarya</taxon>
        <taxon>Ascomycota</taxon>
        <taxon>Pezizomycotina</taxon>
        <taxon>Dothideomycetes</taxon>
        <taxon>Pleosporomycetidae</taxon>
        <taxon>Aulographales</taxon>
        <taxon>Rhizodiscinaceae</taxon>
        <taxon>Rhizodiscina</taxon>
    </lineage>
</organism>
<dbReference type="InterPro" id="IPR021858">
    <property type="entry name" value="Fun_TF"/>
</dbReference>
<sequence length="544" mass="60400">MAPANGVAKADWHRNSSAADAGLHLLPGKKTLTFEQDQTWVKTPSALSFVDETRDVVFGYESPSSEEDTRAAEVDLQRAASKTSSDAAIGRTTDIFPISPITPITPSTYTLVSTLSPVESRDAESTRALPRDDVHPVRIEDLLCASSIVAASSQHEESLQQFSTARNIPPLYLELSGATLITPKYAFLLNHFKVAVGWIWFDVTDPDFTAETLRLVPFCPVLLYAVLALSAMHRSRVAEYDENEAEDYHEQCVRLLLPMLDDKSIITDGAFLATSTLLRFYEEVSAPVHGRDDARHLLGGYASVAAAQEEQRPWSGLRNAALWVHQRQDVFNAILNQRVPKTDLDKCGLDRSVAPADECIWAKRATCLVGDVVTFCFGPDAGSTSKYLEIKQRLDDWDLCKPGSFTPVYFRERDPAAGRYFPEICLLLDPCVVGLAYFHLALLLMAIFDPTSPRIGSKYIEGRERIREKVLHHIRILCGITISTTVPPGRNVATLAISQCGVWVTDPNEQEELLKVLRLAETEDAWPGGESERIIKEQWARNAT</sequence>
<evidence type="ECO:0000256" key="1">
    <source>
        <dbReference type="ARBA" id="ARBA00004123"/>
    </source>
</evidence>
<evidence type="ECO:0000256" key="2">
    <source>
        <dbReference type="ARBA" id="ARBA00023242"/>
    </source>
</evidence>
<gene>
    <name evidence="3" type="ORF">NA57DRAFT_80616</name>
</gene>
<comment type="caution">
    <text evidence="3">The sequence shown here is derived from an EMBL/GenBank/DDBJ whole genome shotgun (WGS) entry which is preliminary data.</text>
</comment>
<name>A0A9P4I9G1_9PEZI</name>
<evidence type="ECO:0000313" key="4">
    <source>
        <dbReference type="Proteomes" id="UP000799772"/>
    </source>
</evidence>
<dbReference type="GO" id="GO:0005634">
    <property type="term" value="C:nucleus"/>
    <property type="evidence" value="ECO:0007669"/>
    <property type="project" value="UniProtKB-SubCell"/>
</dbReference>
<dbReference type="GO" id="GO:0003700">
    <property type="term" value="F:DNA-binding transcription factor activity"/>
    <property type="evidence" value="ECO:0007669"/>
    <property type="project" value="TreeGrafter"/>
</dbReference>
<proteinExistence type="predicted"/>
<dbReference type="PANTHER" id="PTHR37534">
    <property type="entry name" value="TRANSCRIPTIONAL ACTIVATOR PROTEIN UGA3"/>
    <property type="match status" value="1"/>
</dbReference>
<protein>
    <submittedName>
        <fullName evidence="3">Uncharacterized protein</fullName>
    </submittedName>
</protein>
<dbReference type="OrthoDB" id="407832at2759"/>
<dbReference type="Pfam" id="PF11951">
    <property type="entry name" value="Fungal_trans_2"/>
    <property type="match status" value="1"/>
</dbReference>
<dbReference type="EMBL" id="ML978135">
    <property type="protein sequence ID" value="KAF2094201.1"/>
    <property type="molecule type" value="Genomic_DNA"/>
</dbReference>
<dbReference type="PANTHER" id="PTHR37534:SF25">
    <property type="entry name" value="ZN(II)2CYS6 TRANSCRIPTION FACTOR (EUROFUNG)"/>
    <property type="match status" value="1"/>
</dbReference>
<dbReference type="Proteomes" id="UP000799772">
    <property type="component" value="Unassembled WGS sequence"/>
</dbReference>
<keyword evidence="2" id="KW-0539">Nucleus</keyword>
<dbReference type="AlphaFoldDB" id="A0A9P4I9G1"/>
<reference evidence="3" key="1">
    <citation type="journal article" date="2020" name="Stud. Mycol.">
        <title>101 Dothideomycetes genomes: a test case for predicting lifestyles and emergence of pathogens.</title>
        <authorList>
            <person name="Haridas S."/>
            <person name="Albert R."/>
            <person name="Binder M."/>
            <person name="Bloem J."/>
            <person name="Labutti K."/>
            <person name="Salamov A."/>
            <person name="Andreopoulos B."/>
            <person name="Baker S."/>
            <person name="Barry K."/>
            <person name="Bills G."/>
            <person name="Bluhm B."/>
            <person name="Cannon C."/>
            <person name="Castanera R."/>
            <person name="Culley D."/>
            <person name="Daum C."/>
            <person name="Ezra D."/>
            <person name="Gonzalez J."/>
            <person name="Henrissat B."/>
            <person name="Kuo A."/>
            <person name="Liang C."/>
            <person name="Lipzen A."/>
            <person name="Lutzoni F."/>
            <person name="Magnuson J."/>
            <person name="Mondo S."/>
            <person name="Nolan M."/>
            <person name="Ohm R."/>
            <person name="Pangilinan J."/>
            <person name="Park H.-J."/>
            <person name="Ramirez L."/>
            <person name="Alfaro M."/>
            <person name="Sun H."/>
            <person name="Tritt A."/>
            <person name="Yoshinaga Y."/>
            <person name="Zwiers L.-H."/>
            <person name="Turgeon B."/>
            <person name="Goodwin S."/>
            <person name="Spatafora J."/>
            <person name="Crous P."/>
            <person name="Grigoriev I."/>
        </authorList>
    </citation>
    <scope>NUCLEOTIDE SEQUENCE</scope>
    <source>
        <strain evidence="3">CBS 133067</strain>
    </source>
</reference>
<dbReference type="GO" id="GO:0000976">
    <property type="term" value="F:transcription cis-regulatory region binding"/>
    <property type="evidence" value="ECO:0007669"/>
    <property type="project" value="TreeGrafter"/>
</dbReference>
<dbReference type="GO" id="GO:0045944">
    <property type="term" value="P:positive regulation of transcription by RNA polymerase II"/>
    <property type="evidence" value="ECO:0007669"/>
    <property type="project" value="TreeGrafter"/>
</dbReference>
<keyword evidence="4" id="KW-1185">Reference proteome</keyword>